<dbReference type="Proteomes" id="UP001152795">
    <property type="component" value="Unassembled WGS sequence"/>
</dbReference>
<feature type="domain" description="Transposable element P transposase-like RNase H C-terminal" evidence="1">
    <location>
        <begin position="14"/>
        <end position="48"/>
    </location>
</feature>
<dbReference type="EMBL" id="CACRXK020027008">
    <property type="protein sequence ID" value="CAB4040596.1"/>
    <property type="molecule type" value="Genomic_DNA"/>
</dbReference>
<name>A0A7D9K403_PARCT</name>
<sequence length="283" mass="32424">MFSGGNAFKYLLTYRFSQDHIELLFSCIRAQGGWNNNPNCLQLKYAMRKMLLRNTITASRNTNCLTISDSTTTIIPFFHSQKHKAPLKETPTDNLDEPESSPKEDLLCSHLNSPGTSEFLSNILFYISGYIVFKLVKKLSCESCKRCLLSHFNSETSDHDYCAMNYSQIAPASAFTLFVNNGGLKIPSQSVYNIIEFAEKLFKVNVCKDGHKISRENKLKQKLVLSVCNHFVMDSTNQIFQDHDQGSQDNSLEENHRSSLIKLTAERYFTLRLYTYGKRYNDK</sequence>
<dbReference type="AlphaFoldDB" id="A0A7D9K403"/>
<keyword evidence="3" id="KW-1185">Reference proteome</keyword>
<evidence type="ECO:0000259" key="1">
    <source>
        <dbReference type="Pfam" id="PF21789"/>
    </source>
</evidence>
<accession>A0A7D9K403</accession>
<evidence type="ECO:0000313" key="2">
    <source>
        <dbReference type="EMBL" id="CAB4040596.1"/>
    </source>
</evidence>
<evidence type="ECO:0000313" key="3">
    <source>
        <dbReference type="Proteomes" id="UP001152795"/>
    </source>
</evidence>
<reference evidence="2" key="1">
    <citation type="submission" date="2020-04" db="EMBL/GenBank/DDBJ databases">
        <authorList>
            <person name="Alioto T."/>
            <person name="Alioto T."/>
            <person name="Gomez Garrido J."/>
        </authorList>
    </citation>
    <scope>NUCLEOTIDE SEQUENCE</scope>
    <source>
        <strain evidence="2">A484AB</strain>
    </source>
</reference>
<dbReference type="InterPro" id="IPR048367">
    <property type="entry name" value="TNP-like_RNaseH_C"/>
</dbReference>
<dbReference type="PANTHER" id="PTHR47577:SF2">
    <property type="entry name" value="THAP DOMAIN CONTAINING 9"/>
    <property type="match status" value="1"/>
</dbReference>
<dbReference type="PANTHER" id="PTHR47577">
    <property type="entry name" value="THAP DOMAIN-CONTAINING PROTEIN 6"/>
    <property type="match status" value="1"/>
</dbReference>
<feature type="non-terminal residue" evidence="2">
    <location>
        <position position="283"/>
    </location>
</feature>
<dbReference type="OrthoDB" id="7312725at2759"/>
<dbReference type="Pfam" id="PF21789">
    <property type="entry name" value="TNP-like_RNaseH_C"/>
    <property type="match status" value="1"/>
</dbReference>
<proteinExistence type="predicted"/>
<protein>
    <recommendedName>
        <fullName evidence="1">Transposable element P transposase-like RNase H C-terminal domain-containing protein</fullName>
    </recommendedName>
</protein>
<organism evidence="2 3">
    <name type="scientific">Paramuricea clavata</name>
    <name type="common">Red gorgonian</name>
    <name type="synonym">Violescent sea-whip</name>
    <dbReference type="NCBI Taxonomy" id="317549"/>
    <lineage>
        <taxon>Eukaryota</taxon>
        <taxon>Metazoa</taxon>
        <taxon>Cnidaria</taxon>
        <taxon>Anthozoa</taxon>
        <taxon>Octocorallia</taxon>
        <taxon>Malacalcyonacea</taxon>
        <taxon>Plexauridae</taxon>
        <taxon>Paramuricea</taxon>
    </lineage>
</organism>
<comment type="caution">
    <text evidence="2">The sequence shown here is derived from an EMBL/GenBank/DDBJ whole genome shotgun (WGS) entry which is preliminary data.</text>
</comment>
<gene>
    <name evidence="2" type="ORF">PACLA_8A057395</name>
</gene>